<dbReference type="SUPFAM" id="SSF46785">
    <property type="entry name" value="Winged helix' DNA-binding domain"/>
    <property type="match status" value="1"/>
</dbReference>
<dbReference type="RefSeq" id="WP_141483140.1">
    <property type="nucleotide sequence ID" value="NZ_VICD02000286.1"/>
</dbReference>
<accession>A0A508A9D8</accession>
<dbReference type="PANTHER" id="PTHR33164">
    <property type="entry name" value="TRANSCRIPTIONAL REGULATOR, MARR FAMILY"/>
    <property type="match status" value="1"/>
</dbReference>
<evidence type="ECO:0000313" key="2">
    <source>
        <dbReference type="Proteomes" id="UP000320431"/>
    </source>
</evidence>
<dbReference type="InterPro" id="IPR036388">
    <property type="entry name" value="WH-like_DNA-bd_sf"/>
</dbReference>
<dbReference type="EMBL" id="VICD02000286">
    <property type="protein sequence ID" value="KAB8168042.1"/>
    <property type="molecule type" value="Genomic_DNA"/>
</dbReference>
<name>A0A508A9D8_9GAMM</name>
<dbReference type="PANTHER" id="PTHR33164:SF43">
    <property type="entry name" value="HTH-TYPE TRANSCRIPTIONAL REPRESSOR YETL"/>
    <property type="match status" value="1"/>
</dbReference>
<reference evidence="1 2" key="1">
    <citation type="submission" date="2019-10" db="EMBL/GenBank/DDBJ databases">
        <title>Lysobacter alkalisoli sp. nov., isolated from saline-alkaline soil.</title>
        <authorList>
            <person name="Sun J.-Q."/>
        </authorList>
    </citation>
    <scope>NUCLEOTIDE SEQUENCE [LARGE SCALE GENOMIC DNA]</scope>
    <source>
        <strain evidence="1 2">KCTC 42381</strain>
    </source>
</reference>
<dbReference type="InterPro" id="IPR036390">
    <property type="entry name" value="WH_DNA-bd_sf"/>
</dbReference>
<sequence length="167" mass="18603">MVDNKADLSNYTSRAGGAALGARLRRLSERIDREVAQFYAELGVEFEQRWYGTLNLLDQFDSLTVGELSEALGIRHVSVSQTRDSLHKAGLVETTADPEDARRRKLSLSRKGRTLVNRLRPAWAALSAAAEALDREAGGVVKMLDRLECALEKRSVCDRAKLFKRAD</sequence>
<dbReference type="AlphaFoldDB" id="A0A508A9D8"/>
<dbReference type="PROSITE" id="PS50995">
    <property type="entry name" value="HTH_MARR_2"/>
    <property type="match status" value="1"/>
</dbReference>
<proteinExistence type="predicted"/>
<dbReference type="InterPro" id="IPR000835">
    <property type="entry name" value="HTH_MarR-typ"/>
</dbReference>
<comment type="caution">
    <text evidence="1">The sequence shown here is derived from an EMBL/GenBank/DDBJ whole genome shotgun (WGS) entry which is preliminary data.</text>
</comment>
<dbReference type="Pfam" id="PF12802">
    <property type="entry name" value="MarR_2"/>
    <property type="match status" value="1"/>
</dbReference>
<organism evidence="1 2">
    <name type="scientific">Marilutibacter maris</name>
    <dbReference type="NCBI Taxonomy" id="1605891"/>
    <lineage>
        <taxon>Bacteria</taxon>
        <taxon>Pseudomonadati</taxon>
        <taxon>Pseudomonadota</taxon>
        <taxon>Gammaproteobacteria</taxon>
        <taxon>Lysobacterales</taxon>
        <taxon>Lysobacteraceae</taxon>
        <taxon>Marilutibacter</taxon>
    </lineage>
</organism>
<evidence type="ECO:0000313" key="1">
    <source>
        <dbReference type="EMBL" id="KAB8168042.1"/>
    </source>
</evidence>
<protein>
    <submittedName>
        <fullName evidence="1">MarR family transcriptional regulator</fullName>
    </submittedName>
</protein>
<dbReference type="GO" id="GO:0003700">
    <property type="term" value="F:DNA-binding transcription factor activity"/>
    <property type="evidence" value="ECO:0007669"/>
    <property type="project" value="InterPro"/>
</dbReference>
<dbReference type="Proteomes" id="UP000320431">
    <property type="component" value="Unassembled WGS sequence"/>
</dbReference>
<dbReference type="InterPro" id="IPR039422">
    <property type="entry name" value="MarR/SlyA-like"/>
</dbReference>
<dbReference type="GO" id="GO:0006950">
    <property type="term" value="P:response to stress"/>
    <property type="evidence" value="ECO:0007669"/>
    <property type="project" value="TreeGrafter"/>
</dbReference>
<dbReference type="PRINTS" id="PR00598">
    <property type="entry name" value="HTHMARR"/>
</dbReference>
<dbReference type="Gene3D" id="1.10.10.10">
    <property type="entry name" value="Winged helix-like DNA-binding domain superfamily/Winged helix DNA-binding domain"/>
    <property type="match status" value="1"/>
</dbReference>
<dbReference type="SMART" id="SM00347">
    <property type="entry name" value="HTH_MARR"/>
    <property type="match status" value="1"/>
</dbReference>
<gene>
    <name evidence="1" type="ORF">FKV24_016390</name>
</gene>